<evidence type="ECO:0000313" key="2">
    <source>
        <dbReference type="EMBL" id="KAE8362238.1"/>
    </source>
</evidence>
<protein>
    <submittedName>
        <fullName evidence="2">Uncharacterized protein</fullName>
    </submittedName>
</protein>
<reference evidence="2 3" key="1">
    <citation type="submission" date="2019-04" db="EMBL/GenBank/DDBJ databases">
        <title>Friends and foes A comparative genomics studyof 23 Aspergillus species from section Flavi.</title>
        <authorList>
            <consortium name="DOE Joint Genome Institute"/>
            <person name="Kjaerbolling I."/>
            <person name="Vesth T."/>
            <person name="Frisvad J.C."/>
            <person name="Nybo J.L."/>
            <person name="Theobald S."/>
            <person name="Kildgaard S."/>
            <person name="Isbrandt T."/>
            <person name="Kuo A."/>
            <person name="Sato A."/>
            <person name="Lyhne E.K."/>
            <person name="Kogle M.E."/>
            <person name="Wiebenga A."/>
            <person name="Kun R.S."/>
            <person name="Lubbers R.J."/>
            <person name="Makela M.R."/>
            <person name="Barry K."/>
            <person name="Chovatia M."/>
            <person name="Clum A."/>
            <person name="Daum C."/>
            <person name="Haridas S."/>
            <person name="He G."/>
            <person name="LaButti K."/>
            <person name="Lipzen A."/>
            <person name="Mondo S."/>
            <person name="Riley R."/>
            <person name="Salamov A."/>
            <person name="Simmons B.A."/>
            <person name="Magnuson J.K."/>
            <person name="Henrissat B."/>
            <person name="Mortensen U.H."/>
            <person name="Larsen T.O."/>
            <person name="Devries R.P."/>
            <person name="Grigoriev I.V."/>
            <person name="Machida M."/>
            <person name="Baker S.E."/>
            <person name="Andersen M.R."/>
        </authorList>
    </citation>
    <scope>NUCLEOTIDE SEQUENCE [LARGE SCALE GENOMIC DNA]</scope>
    <source>
        <strain evidence="2 3">CBS 763.97</strain>
    </source>
</reference>
<keyword evidence="1" id="KW-0472">Membrane</keyword>
<keyword evidence="1" id="KW-1133">Transmembrane helix</keyword>
<gene>
    <name evidence="2" type="ORF">BDV27DRAFT_131856</name>
</gene>
<dbReference type="GeneID" id="43652174"/>
<dbReference type="Proteomes" id="UP000326268">
    <property type="component" value="Unassembled WGS sequence"/>
</dbReference>
<sequence length="51" mass="5825">MPVLFSSSFCIPRDFSVYPEQANPAHFMLIQVLCVHSCMLYIPIAFGSRFL</sequence>
<evidence type="ECO:0000256" key="1">
    <source>
        <dbReference type="SAM" id="Phobius"/>
    </source>
</evidence>
<keyword evidence="3" id="KW-1185">Reference proteome</keyword>
<feature type="transmembrane region" description="Helical" evidence="1">
    <location>
        <begin position="25"/>
        <end position="46"/>
    </location>
</feature>
<name>A0A5N6ZXY5_9EURO</name>
<dbReference type="AlphaFoldDB" id="A0A5N6ZXY5"/>
<proteinExistence type="predicted"/>
<accession>A0A5N6ZXY5</accession>
<evidence type="ECO:0000313" key="3">
    <source>
        <dbReference type="Proteomes" id="UP000326268"/>
    </source>
</evidence>
<keyword evidence="1" id="KW-0812">Transmembrane</keyword>
<dbReference type="EMBL" id="ML737710">
    <property type="protein sequence ID" value="KAE8362238.1"/>
    <property type="molecule type" value="Genomic_DNA"/>
</dbReference>
<dbReference type="RefSeq" id="XP_031925319.1">
    <property type="nucleotide sequence ID" value="XM_032067728.1"/>
</dbReference>
<organism evidence="2 3">
    <name type="scientific">Aspergillus caelatus</name>
    <dbReference type="NCBI Taxonomy" id="61420"/>
    <lineage>
        <taxon>Eukaryota</taxon>
        <taxon>Fungi</taxon>
        <taxon>Dikarya</taxon>
        <taxon>Ascomycota</taxon>
        <taxon>Pezizomycotina</taxon>
        <taxon>Eurotiomycetes</taxon>
        <taxon>Eurotiomycetidae</taxon>
        <taxon>Eurotiales</taxon>
        <taxon>Aspergillaceae</taxon>
        <taxon>Aspergillus</taxon>
        <taxon>Aspergillus subgen. Circumdati</taxon>
    </lineage>
</organism>